<dbReference type="Pfam" id="PF03366">
    <property type="entry name" value="YEATS"/>
    <property type="match status" value="1"/>
</dbReference>
<evidence type="ECO:0000256" key="1">
    <source>
        <dbReference type="ARBA" id="ARBA00023015"/>
    </source>
</evidence>
<feature type="domain" description="YEATS" evidence="6">
    <location>
        <begin position="3"/>
        <end position="143"/>
    </location>
</feature>
<dbReference type="CDD" id="cd16910">
    <property type="entry name" value="YEATS_TFIID14_like"/>
    <property type="match status" value="1"/>
</dbReference>
<dbReference type="OrthoDB" id="16041at2759"/>
<dbReference type="InterPro" id="IPR005033">
    <property type="entry name" value="YEATS"/>
</dbReference>
<dbReference type="KEGG" id="dfa:DFA_12034"/>
<comment type="subcellular location">
    <subcellularLocation>
        <location evidence="4">Nucleus</location>
    </subcellularLocation>
</comment>
<dbReference type="RefSeq" id="XP_004350973.1">
    <property type="nucleotide sequence ID" value="XM_004350921.1"/>
</dbReference>
<evidence type="ECO:0000256" key="5">
    <source>
        <dbReference type="SAM" id="MobiDB-lite"/>
    </source>
</evidence>
<dbReference type="GO" id="GO:0006355">
    <property type="term" value="P:regulation of DNA-templated transcription"/>
    <property type="evidence" value="ECO:0007669"/>
    <property type="project" value="InterPro"/>
</dbReference>
<dbReference type="Proteomes" id="UP000007797">
    <property type="component" value="Unassembled WGS sequence"/>
</dbReference>
<evidence type="ECO:0000259" key="6">
    <source>
        <dbReference type="PROSITE" id="PS51037"/>
    </source>
</evidence>
<dbReference type="Gene3D" id="2.60.40.1970">
    <property type="entry name" value="YEATS domain"/>
    <property type="match status" value="1"/>
</dbReference>
<reference evidence="8" key="1">
    <citation type="journal article" date="2011" name="Genome Res.">
        <title>Phylogeny-wide analysis of social amoeba genomes highlights ancient origins for complex intercellular communication.</title>
        <authorList>
            <person name="Heidel A.J."/>
            <person name="Lawal H.M."/>
            <person name="Felder M."/>
            <person name="Schilde C."/>
            <person name="Helps N.R."/>
            <person name="Tunggal B."/>
            <person name="Rivero F."/>
            <person name="John U."/>
            <person name="Schleicher M."/>
            <person name="Eichinger L."/>
            <person name="Platzer M."/>
            <person name="Noegel A.A."/>
            <person name="Schaap P."/>
            <person name="Gloeckner G."/>
        </authorList>
    </citation>
    <scope>NUCLEOTIDE SEQUENCE [LARGE SCALE GENOMIC DNA]</scope>
    <source>
        <strain evidence="8">SH3</strain>
    </source>
</reference>
<dbReference type="PANTHER" id="PTHR47573">
    <property type="entry name" value="PROTEIN AF-9 HOMOLOG"/>
    <property type="match status" value="1"/>
</dbReference>
<keyword evidence="1" id="KW-0805">Transcription regulation</keyword>
<keyword evidence="3 4" id="KW-0539">Nucleus</keyword>
<feature type="region of interest" description="Disordered" evidence="5">
    <location>
        <begin position="224"/>
        <end position="262"/>
    </location>
</feature>
<evidence type="ECO:0000313" key="7">
    <source>
        <dbReference type="EMBL" id="EGG14264.1"/>
    </source>
</evidence>
<keyword evidence="8" id="KW-1185">Reference proteome</keyword>
<evidence type="ECO:0000313" key="8">
    <source>
        <dbReference type="Proteomes" id="UP000007797"/>
    </source>
</evidence>
<dbReference type="InterPro" id="IPR055129">
    <property type="entry name" value="YEATS_dom"/>
</dbReference>
<name>F4QFG3_CACFS</name>
<keyword evidence="2" id="KW-0804">Transcription</keyword>
<accession>F4QFG3</accession>
<dbReference type="PROSITE" id="PS51037">
    <property type="entry name" value="YEATS"/>
    <property type="match status" value="1"/>
</dbReference>
<dbReference type="OMA" id="KADGHTH"/>
<gene>
    <name evidence="7" type="ORF">DFA_12034</name>
</gene>
<sequence>MVKKVKGRFERSIVVGSISHWLGKKADGHTHTHKWTAYLRGLNNEDLPFIKKVVFHLHASFKNPNRTVEVPPYEMSETGWGEFDLGVTIYFTDPNEKPLDLFHLLRLHPPDGIKTKQPVVSETLDVVVFHDPTEAFYNLVKLPDKRPESNASKKLTEQSLTLQEQTEINKIVDGRTKVLADIAKYRDSCKQTEGEVNTTLQAIQQLEKQKILYKKKLEKYQKQQQQQQQQQSIVNNSSETANNNITSTSTPASTSTTMDIDK</sequence>
<dbReference type="InterPro" id="IPR038704">
    <property type="entry name" value="YEAST_sf"/>
</dbReference>
<evidence type="ECO:0000256" key="2">
    <source>
        <dbReference type="ARBA" id="ARBA00023163"/>
    </source>
</evidence>
<evidence type="ECO:0000256" key="4">
    <source>
        <dbReference type="PROSITE-ProRule" id="PRU00376"/>
    </source>
</evidence>
<dbReference type="EMBL" id="GL883029">
    <property type="protein sequence ID" value="EGG14264.1"/>
    <property type="molecule type" value="Genomic_DNA"/>
</dbReference>
<dbReference type="GO" id="GO:0005634">
    <property type="term" value="C:nucleus"/>
    <property type="evidence" value="ECO:0007669"/>
    <property type="project" value="UniProtKB-SubCell"/>
</dbReference>
<organism evidence="7 8">
    <name type="scientific">Cavenderia fasciculata</name>
    <name type="common">Slime mold</name>
    <name type="synonym">Dictyostelium fasciculatum</name>
    <dbReference type="NCBI Taxonomy" id="261658"/>
    <lineage>
        <taxon>Eukaryota</taxon>
        <taxon>Amoebozoa</taxon>
        <taxon>Evosea</taxon>
        <taxon>Eumycetozoa</taxon>
        <taxon>Dictyostelia</taxon>
        <taxon>Acytosteliales</taxon>
        <taxon>Cavenderiaceae</taxon>
        <taxon>Cavenderia</taxon>
    </lineage>
</organism>
<proteinExistence type="predicted"/>
<dbReference type="AlphaFoldDB" id="F4QFG3"/>
<evidence type="ECO:0000256" key="3">
    <source>
        <dbReference type="ARBA" id="ARBA00023242"/>
    </source>
</evidence>
<dbReference type="GeneID" id="14866084"/>
<dbReference type="PANTHER" id="PTHR47573:SF1">
    <property type="entry name" value="PROTEIN AF-9 HOMOLOG"/>
    <property type="match status" value="1"/>
</dbReference>
<protein>
    <recommendedName>
        <fullName evidence="6">YEATS domain-containing protein</fullName>
    </recommendedName>
</protein>
<dbReference type="STRING" id="1054147.F4QFG3"/>